<dbReference type="OrthoDB" id="6495450at2"/>
<dbReference type="KEGG" id="pec:W5S_3912"/>
<keyword evidence="1 4" id="KW-0963">Cytoplasm</keyword>
<dbReference type="GO" id="GO:0005829">
    <property type="term" value="C:cytosol"/>
    <property type="evidence" value="ECO:0007669"/>
    <property type="project" value="UniProtKB-SubCell"/>
</dbReference>
<dbReference type="NCBIfam" id="NF002799">
    <property type="entry name" value="PRK02943.1-1"/>
    <property type="match status" value="1"/>
</dbReference>
<dbReference type="Proteomes" id="UP000269665">
    <property type="component" value="Unassembled WGS sequence"/>
</dbReference>
<comment type="subcellular location">
    <subcellularLocation>
        <location evidence="4">Cytoplasm</location>
        <location evidence="4">Cytosol</location>
    </subcellularLocation>
    <subcellularLocation>
        <location evidence="4">Periplasm</location>
    </subcellularLocation>
    <text evidence="4">The active form is cytosolic, while the periplasmic form is rapidly degraded, mainly by the tail-specific protease.</text>
</comment>
<keyword evidence="2" id="KW-0732">Signal</keyword>
<organism evidence="5 7">
    <name type="scientific">Pectobacterium parmentieri</name>
    <dbReference type="NCBI Taxonomy" id="1905730"/>
    <lineage>
        <taxon>Bacteria</taxon>
        <taxon>Pseudomonadati</taxon>
        <taxon>Pseudomonadota</taxon>
        <taxon>Gammaproteobacteria</taxon>
        <taxon>Enterobacterales</taxon>
        <taxon>Pectobacteriaceae</taxon>
        <taxon>Pectobacterium</taxon>
    </lineage>
</organism>
<proteinExistence type="inferred from homology"/>
<evidence type="ECO:0000256" key="4">
    <source>
        <dbReference type="HAMAP-Rule" id="MF_01332"/>
    </source>
</evidence>
<reference evidence="5" key="2">
    <citation type="submission" date="2012-03" db="EMBL/GenBank/DDBJ databases">
        <authorList>
            <person name="Koskinen P."/>
            <person name="Laine P."/>
            <person name="Niemi O."/>
            <person name="Nykyri J."/>
            <person name="Harjunpaa H."/>
            <person name="Auvinen P."/>
            <person name="Paulin L."/>
            <person name="Pirhonen M."/>
            <person name="Palva T."/>
            <person name="Holm L."/>
        </authorList>
    </citation>
    <scope>NUCLEOTIDE SEQUENCE</scope>
    <source>
        <strain evidence="5">SCC3193</strain>
    </source>
</reference>
<keyword evidence="3 4" id="KW-0574">Periplasm</keyword>
<evidence type="ECO:0000256" key="3">
    <source>
        <dbReference type="ARBA" id="ARBA00022764"/>
    </source>
</evidence>
<name>A0A0H3I7L5_PECPM</name>
<dbReference type="Proteomes" id="UP000008044">
    <property type="component" value="Chromosome"/>
</dbReference>
<comment type="similarity">
    <text evidence="4">Belongs to the SecM family.</text>
</comment>
<dbReference type="EMBL" id="CP003415">
    <property type="protein sequence ID" value="AFI91975.1"/>
    <property type="molecule type" value="Genomic_DNA"/>
</dbReference>
<dbReference type="HOGENOM" id="CLU_108853_0_0_6"/>
<evidence type="ECO:0000313" key="7">
    <source>
        <dbReference type="Proteomes" id="UP000008044"/>
    </source>
</evidence>
<evidence type="ECO:0000313" key="8">
    <source>
        <dbReference type="Proteomes" id="UP000269665"/>
    </source>
</evidence>
<accession>A0A0H3I7L5</accession>
<dbReference type="HAMAP" id="MF_01332">
    <property type="entry name" value="SecM"/>
    <property type="match status" value="1"/>
</dbReference>
<protein>
    <recommendedName>
        <fullName evidence="4">Secretion monitor</fullName>
    </recommendedName>
</protein>
<evidence type="ECO:0000313" key="6">
    <source>
        <dbReference type="EMBL" id="RKO77747.1"/>
    </source>
</evidence>
<evidence type="ECO:0000256" key="2">
    <source>
        <dbReference type="ARBA" id="ARBA00022729"/>
    </source>
</evidence>
<reference evidence="5 7" key="1">
    <citation type="journal article" date="2012" name="J. Bacteriol.">
        <title>Genome sequence of Pectobacterium sp. strain SCC3193.</title>
        <authorList>
            <person name="Koskinen J.P."/>
            <person name="Laine P."/>
            <person name="Niemi O."/>
            <person name="Nykyri J."/>
            <person name="Harjunpaa H."/>
            <person name="Auvinen P."/>
            <person name="Paulin L."/>
            <person name="Pirhonen M."/>
            <person name="Palva T."/>
            <person name="Holm L."/>
        </authorList>
    </citation>
    <scope>NUCLEOTIDE SEQUENCE [LARGE SCALE GENOMIC DNA]</scope>
    <source>
        <strain evidence="5 7">SCC3193</strain>
    </source>
</reference>
<dbReference type="EMBL" id="PSZG01000001">
    <property type="protein sequence ID" value="RKO77747.1"/>
    <property type="molecule type" value="Genomic_DNA"/>
</dbReference>
<evidence type="ECO:0000313" key="5">
    <source>
        <dbReference type="EMBL" id="AFI91975.1"/>
    </source>
</evidence>
<dbReference type="AlphaFoldDB" id="A0A0H3I7L5"/>
<sequence>MLLVIGILNRWRQFGRRYFWPHLLLGMVAASLGLPTSLNDSQDIASLPNSSSSVSRQNNVSLSLTDLVALKEAHRRSSYSVDYWHQHAIRTVIRHLSFALTTPQTVNAQQADELEPHSLVLLDTLNALLTQDSQYPFVISPHAGRVTFYPQAHHQIGIWLAQIRGIRAGPSLLS</sequence>
<dbReference type="PATRIC" id="fig|1166016.3.peg.3978"/>
<dbReference type="PIRSF" id="PIRSF004572">
    <property type="entry name" value="SecM"/>
    <property type="match status" value="1"/>
</dbReference>
<comment type="function">
    <text evidence="4">Regulates secA expression by translational coupling of the secM secA operon. Translational pausing at a specific Pro residue 5 residues before the end of the protein may allow disruption of a mRNA repressor helix that normally suppresses secA translation initiation.</text>
</comment>
<dbReference type="KEGG" id="ppar:A8F97_22645"/>
<dbReference type="STRING" id="1905730.W5S_3912"/>
<dbReference type="InterPro" id="IPR009502">
    <property type="entry name" value="SecM"/>
</dbReference>
<gene>
    <name evidence="4" type="primary">secM</name>
    <name evidence="5" type="ordered locus">W5S_3912</name>
    <name evidence="6" type="ORF">C5E00_13570</name>
</gene>
<dbReference type="eggNOG" id="ENOG5031JGK">
    <property type="taxonomic scope" value="Bacteria"/>
</dbReference>
<dbReference type="GO" id="GO:0042597">
    <property type="term" value="C:periplasmic space"/>
    <property type="evidence" value="ECO:0007669"/>
    <property type="project" value="UniProtKB-SubCell"/>
</dbReference>
<dbReference type="OMA" id="NYWQQHA"/>
<dbReference type="GO" id="GO:0045182">
    <property type="term" value="F:translation regulator activity"/>
    <property type="evidence" value="ECO:0007669"/>
    <property type="project" value="InterPro"/>
</dbReference>
<evidence type="ECO:0000256" key="1">
    <source>
        <dbReference type="ARBA" id="ARBA00022490"/>
    </source>
</evidence>
<reference evidence="6 8" key="3">
    <citation type="journal article" date="2018" name="BMC Genomics">
        <title>High genomic variability in the plant pathogenic bacterium Pectobacterium parmentieri deciphered from de novo assembled complete genomes.</title>
        <authorList>
            <person name="Zoledowska S."/>
            <person name="Motyka-Pomagruk A."/>
            <person name="Sledz W."/>
            <person name="Mengoni A."/>
            <person name="Lojkowska E."/>
        </authorList>
    </citation>
    <scope>NUCLEOTIDE SEQUENCE [LARGE SCALE GENOMIC DNA]</scope>
    <source>
        <strain evidence="6 8">IFB5626</strain>
    </source>
</reference>
<dbReference type="Pfam" id="PF06558">
    <property type="entry name" value="SecM"/>
    <property type="match status" value="1"/>
</dbReference>